<protein>
    <submittedName>
        <fullName evidence="3">VWA domain-containing protein</fullName>
    </submittedName>
</protein>
<gene>
    <name evidence="3" type="ORF">RM552_07705</name>
</gene>
<feature type="transmembrane region" description="Helical" evidence="1">
    <location>
        <begin position="302"/>
        <end position="323"/>
    </location>
</feature>
<dbReference type="CDD" id="cd01467">
    <property type="entry name" value="vWA_BatA_type"/>
    <property type="match status" value="1"/>
</dbReference>
<reference evidence="3 4" key="1">
    <citation type="submission" date="2023-09" db="EMBL/GenBank/DDBJ databases">
        <authorList>
            <person name="Rey-Velasco X."/>
        </authorList>
    </citation>
    <scope>NUCLEOTIDE SEQUENCE [LARGE SCALE GENOMIC DNA]</scope>
    <source>
        <strain evidence="3 4">P117</strain>
    </source>
</reference>
<dbReference type="PROSITE" id="PS50234">
    <property type="entry name" value="VWFA"/>
    <property type="match status" value="1"/>
</dbReference>
<sequence length="351" mass="39452">MFEFVWWQLLFILPLPFLIAYFWPAKAQESQAALYFPHVQLLSKQAENKQKRSLWRLFLLSLIWISLVISAARPMWFGEPISIPSEGRDLMMAVDLSGSMQQTDMQVNGKLVDRLEMVKSVMDDFVERRVGDRLGLILFADTAYLQTPLTFDRATVNQLLKESVIGLVGDSTAIGDAIGLAVKRFTQKERSNRVLILLTDGRNTAGNISVEQALDLAIANEVTIYSIGVGADELIQNSVFGRRAINPSLDLDERTLVTISKETGGEYFRARNAQELSQIYAILDKLEPIEGAEQTLRPRKELFYIPLMFSGGLVFIWVLLPILRTVFMRLTGSNRNTSAKSSDNEQAQGGI</sequence>
<evidence type="ECO:0000313" key="4">
    <source>
        <dbReference type="Proteomes" id="UP001253545"/>
    </source>
</evidence>
<dbReference type="InterPro" id="IPR050768">
    <property type="entry name" value="UPF0353/GerABKA_families"/>
</dbReference>
<dbReference type="SUPFAM" id="SSF53300">
    <property type="entry name" value="vWA-like"/>
    <property type="match status" value="1"/>
</dbReference>
<organism evidence="3 4">
    <name type="scientific">Glaciecola petra</name>
    <dbReference type="NCBI Taxonomy" id="3075602"/>
    <lineage>
        <taxon>Bacteria</taxon>
        <taxon>Pseudomonadati</taxon>
        <taxon>Pseudomonadota</taxon>
        <taxon>Gammaproteobacteria</taxon>
        <taxon>Alteromonadales</taxon>
        <taxon>Alteromonadaceae</taxon>
        <taxon>Glaciecola</taxon>
    </lineage>
</organism>
<evidence type="ECO:0000256" key="1">
    <source>
        <dbReference type="SAM" id="Phobius"/>
    </source>
</evidence>
<evidence type="ECO:0000313" key="3">
    <source>
        <dbReference type="EMBL" id="MDT0594719.1"/>
    </source>
</evidence>
<dbReference type="RefSeq" id="WP_311368179.1">
    <property type="nucleotide sequence ID" value="NZ_JAVRHX010000001.1"/>
</dbReference>
<dbReference type="SMART" id="SM00327">
    <property type="entry name" value="VWA"/>
    <property type="match status" value="1"/>
</dbReference>
<dbReference type="InterPro" id="IPR033881">
    <property type="entry name" value="vWA_BatA_type"/>
</dbReference>
<proteinExistence type="predicted"/>
<feature type="transmembrane region" description="Helical" evidence="1">
    <location>
        <begin position="6"/>
        <end position="23"/>
    </location>
</feature>
<dbReference type="PANTHER" id="PTHR22550">
    <property type="entry name" value="SPORE GERMINATION PROTEIN"/>
    <property type="match status" value="1"/>
</dbReference>
<dbReference type="Gene3D" id="3.40.50.410">
    <property type="entry name" value="von Willebrand factor, type A domain"/>
    <property type="match status" value="1"/>
</dbReference>
<dbReference type="EMBL" id="JAVRHX010000001">
    <property type="protein sequence ID" value="MDT0594719.1"/>
    <property type="molecule type" value="Genomic_DNA"/>
</dbReference>
<comment type="caution">
    <text evidence="3">The sequence shown here is derived from an EMBL/GenBank/DDBJ whole genome shotgun (WGS) entry which is preliminary data.</text>
</comment>
<accession>A0ABU2ZQ20</accession>
<name>A0ABU2ZQ20_9ALTE</name>
<keyword evidence="1" id="KW-1133">Transmembrane helix</keyword>
<keyword evidence="1" id="KW-0812">Transmembrane</keyword>
<dbReference type="Pfam" id="PF00092">
    <property type="entry name" value="VWA"/>
    <property type="match status" value="1"/>
</dbReference>
<dbReference type="Proteomes" id="UP001253545">
    <property type="component" value="Unassembled WGS sequence"/>
</dbReference>
<dbReference type="InterPro" id="IPR002035">
    <property type="entry name" value="VWF_A"/>
</dbReference>
<dbReference type="InterPro" id="IPR036465">
    <property type="entry name" value="vWFA_dom_sf"/>
</dbReference>
<evidence type="ECO:0000259" key="2">
    <source>
        <dbReference type="PROSITE" id="PS50234"/>
    </source>
</evidence>
<dbReference type="PANTHER" id="PTHR22550:SF18">
    <property type="entry name" value="VWFA DOMAIN-CONTAINING PROTEIN"/>
    <property type="match status" value="1"/>
</dbReference>
<dbReference type="InterPro" id="IPR024163">
    <property type="entry name" value="Aerotolerance_reg_N"/>
</dbReference>
<dbReference type="Pfam" id="PF07584">
    <property type="entry name" value="BatA"/>
    <property type="match status" value="1"/>
</dbReference>
<keyword evidence="4" id="KW-1185">Reference proteome</keyword>
<feature type="domain" description="VWFA" evidence="2">
    <location>
        <begin position="89"/>
        <end position="286"/>
    </location>
</feature>
<feature type="transmembrane region" description="Helical" evidence="1">
    <location>
        <begin position="54"/>
        <end position="76"/>
    </location>
</feature>
<keyword evidence="1" id="KW-0472">Membrane</keyword>